<proteinExistence type="predicted"/>
<protein>
    <recommendedName>
        <fullName evidence="5">TNFR-Cys domain-containing protein</fullName>
    </recommendedName>
</protein>
<keyword evidence="2" id="KW-0812">Transmembrane</keyword>
<dbReference type="OrthoDB" id="10377665at2759"/>
<organism evidence="4">
    <name type="scientific">Octopus bimaculoides</name>
    <name type="common">California two-spotted octopus</name>
    <dbReference type="NCBI Taxonomy" id="37653"/>
    <lineage>
        <taxon>Eukaryota</taxon>
        <taxon>Metazoa</taxon>
        <taxon>Spiralia</taxon>
        <taxon>Lophotrochozoa</taxon>
        <taxon>Mollusca</taxon>
        <taxon>Cephalopoda</taxon>
        <taxon>Coleoidea</taxon>
        <taxon>Octopodiformes</taxon>
        <taxon>Octopoda</taxon>
        <taxon>Incirrata</taxon>
        <taxon>Octopodidae</taxon>
        <taxon>Octopus</taxon>
    </lineage>
</organism>
<feature type="compositionally biased region" description="Polar residues" evidence="1">
    <location>
        <begin position="343"/>
        <end position="353"/>
    </location>
</feature>
<evidence type="ECO:0000313" key="4">
    <source>
        <dbReference type="EMBL" id="KOF84491.1"/>
    </source>
</evidence>
<dbReference type="EMBL" id="KQ419141">
    <property type="protein sequence ID" value="KOF84491.1"/>
    <property type="molecule type" value="Genomic_DNA"/>
</dbReference>
<gene>
    <name evidence="4" type="ORF">OCBIM_22021974mg</name>
</gene>
<evidence type="ECO:0000256" key="3">
    <source>
        <dbReference type="SAM" id="SignalP"/>
    </source>
</evidence>
<accession>A0A0L8H5C1</accession>
<keyword evidence="2" id="KW-1133">Transmembrane helix</keyword>
<feature type="transmembrane region" description="Helical" evidence="2">
    <location>
        <begin position="279"/>
        <end position="302"/>
    </location>
</feature>
<feature type="compositionally biased region" description="Basic and acidic residues" evidence="1">
    <location>
        <begin position="332"/>
        <end position="342"/>
    </location>
</feature>
<reference evidence="4" key="1">
    <citation type="submission" date="2015-07" db="EMBL/GenBank/DDBJ databases">
        <title>MeaNS - Measles Nucleotide Surveillance Program.</title>
        <authorList>
            <person name="Tran T."/>
            <person name="Druce J."/>
        </authorList>
    </citation>
    <scope>NUCLEOTIDE SEQUENCE</scope>
    <source>
        <strain evidence="4">UCB-OBI-ISO-001</strain>
        <tissue evidence="4">Gonad</tissue>
    </source>
</reference>
<evidence type="ECO:0000256" key="2">
    <source>
        <dbReference type="SAM" id="Phobius"/>
    </source>
</evidence>
<feature type="region of interest" description="Disordered" evidence="1">
    <location>
        <begin position="325"/>
        <end position="394"/>
    </location>
</feature>
<dbReference type="AlphaFoldDB" id="A0A0L8H5C1"/>
<keyword evidence="3" id="KW-0732">Signal</keyword>
<feature type="chain" id="PRO_5005583545" description="TNFR-Cys domain-containing protein" evidence="3">
    <location>
        <begin position="23"/>
        <end position="394"/>
    </location>
</feature>
<name>A0A0L8H5C1_OCTBM</name>
<evidence type="ECO:0008006" key="5">
    <source>
        <dbReference type="Google" id="ProtNLM"/>
    </source>
</evidence>
<evidence type="ECO:0000256" key="1">
    <source>
        <dbReference type="SAM" id="MobiDB-lite"/>
    </source>
</evidence>
<sequence length="394" mass="44926">MIKPKLPITIWILLCNTIISTSQIWTYIDKLGHVEYCCICHKDFEQNDIIHECYLKNKKDARLPFCNCYKGIHPVCPGSTTICNREVTCPERRVYKECKVSRLNNDKLVCNDSLEWEPKFACPECTKTTIYCNRSVNCSETFIGSECILPFNTSQKLICGDDQQWKSDFKCPPECTKTTIYCNRSINCSEAFIGSECILPFNTSQKLICGDDQQWKSDFKCPECPNITSVCNRRVNCSETFIGTECILPFNTSQKLICGDDQQWKSDFKCLPVSDPGSLAILGYIFPPIIIIIIIIIAVVIYPCRDRIENALSGSVFCFVSRRNKGQAPRDNGQDTQERELLTSKNQDTQPNENIEGPEEETCPMLEDVENREQSTEQKNINQEGMYSSNSGRK</sequence>
<feature type="signal peptide" evidence="3">
    <location>
        <begin position="1"/>
        <end position="22"/>
    </location>
</feature>
<keyword evidence="2" id="KW-0472">Membrane</keyword>
<feature type="compositionally biased region" description="Polar residues" evidence="1">
    <location>
        <begin position="377"/>
        <end position="394"/>
    </location>
</feature>
<feature type="compositionally biased region" description="Acidic residues" evidence="1">
    <location>
        <begin position="356"/>
        <end position="368"/>
    </location>
</feature>